<sequence>MEVRIQAIHFDATEKLQDFIQKKTAKLEKYCDDINKVEVSLKVVKPETAMNKEASIKVLVPNGEFFAEKVSDTFEESVDVCVDALSKQLTKYKEKLRGK</sequence>
<dbReference type="InterPro" id="IPR003489">
    <property type="entry name" value="RHF/RaiA"/>
</dbReference>
<dbReference type="RefSeq" id="WP_005844821.1">
    <property type="nucleotide sequence ID" value="NZ_JNHM01000027.1"/>
</dbReference>
<dbReference type="EMBL" id="JNHM01000027">
    <property type="protein sequence ID" value="KDS54222.1"/>
    <property type="molecule type" value="Genomic_DNA"/>
</dbReference>
<dbReference type="NCBIfam" id="TIGR00741">
    <property type="entry name" value="yfiA"/>
    <property type="match status" value="1"/>
</dbReference>
<dbReference type="CDD" id="cd00552">
    <property type="entry name" value="RaiA"/>
    <property type="match status" value="1"/>
</dbReference>
<dbReference type="AlphaFoldDB" id="A0A069SI05"/>
<evidence type="ECO:0000313" key="2">
    <source>
        <dbReference type="Proteomes" id="UP000027661"/>
    </source>
</evidence>
<accession>A0A069SI05</accession>
<protein>
    <submittedName>
        <fullName evidence="1">Ribosomal subunit interface protein</fullName>
    </submittedName>
</protein>
<dbReference type="Pfam" id="PF02482">
    <property type="entry name" value="Ribosomal_S30AE"/>
    <property type="match status" value="1"/>
</dbReference>
<proteinExistence type="predicted"/>
<evidence type="ECO:0000313" key="1">
    <source>
        <dbReference type="EMBL" id="KDS54222.1"/>
    </source>
</evidence>
<dbReference type="SUPFAM" id="SSF69754">
    <property type="entry name" value="Ribosome binding protein Y (YfiA homologue)"/>
    <property type="match status" value="1"/>
</dbReference>
<comment type="caution">
    <text evidence="1">The sequence shown here is derived from an EMBL/GenBank/DDBJ whole genome shotgun (WGS) entry which is preliminary data.</text>
</comment>
<dbReference type="InterPro" id="IPR036567">
    <property type="entry name" value="RHF-like"/>
</dbReference>
<dbReference type="PATRIC" id="fig|1339352.3.peg.1944"/>
<organism evidence="1 2">
    <name type="scientific">Phocaeicola vulgatus str. 3975 RP4</name>
    <dbReference type="NCBI Taxonomy" id="1339352"/>
    <lineage>
        <taxon>Bacteria</taxon>
        <taxon>Pseudomonadati</taxon>
        <taxon>Bacteroidota</taxon>
        <taxon>Bacteroidia</taxon>
        <taxon>Bacteroidales</taxon>
        <taxon>Bacteroidaceae</taxon>
        <taxon>Phocaeicola</taxon>
    </lineage>
</organism>
<dbReference type="Gene3D" id="3.30.160.100">
    <property type="entry name" value="Ribosome hibernation promotion factor-like"/>
    <property type="match status" value="1"/>
</dbReference>
<dbReference type="GeneID" id="5301792"/>
<gene>
    <name evidence="1" type="primary">raiA</name>
    <name evidence="1" type="ORF">M099_2011</name>
</gene>
<dbReference type="Proteomes" id="UP000027661">
    <property type="component" value="Unassembled WGS sequence"/>
</dbReference>
<name>A0A069SI05_PHOVU</name>
<reference evidence="1 2" key="1">
    <citation type="submission" date="2014-04" db="EMBL/GenBank/DDBJ databases">
        <authorList>
            <person name="Sears C."/>
            <person name="Carroll K."/>
            <person name="Sack B.R."/>
            <person name="Qadri F."/>
            <person name="Myers L.L."/>
            <person name="Chung G.-T."/>
            <person name="Escheverria P."/>
            <person name="Fraser C.M."/>
            <person name="Sadzewicz L."/>
            <person name="Shefchek K.A."/>
            <person name="Tallon L."/>
            <person name="Das S.P."/>
            <person name="Daugherty S."/>
            <person name="Mongodin E.F."/>
        </authorList>
    </citation>
    <scope>NUCLEOTIDE SEQUENCE [LARGE SCALE GENOMIC DNA]</scope>
    <source>
        <strain evidence="1 2">3975 RP4</strain>
    </source>
</reference>